<dbReference type="OrthoDB" id="1907298at2759"/>
<proteinExistence type="predicted"/>
<evidence type="ECO:0000313" key="3">
    <source>
        <dbReference type="Proteomes" id="UP000585474"/>
    </source>
</evidence>
<organism evidence="2 3">
    <name type="scientific">Actinidia rufa</name>
    <dbReference type="NCBI Taxonomy" id="165716"/>
    <lineage>
        <taxon>Eukaryota</taxon>
        <taxon>Viridiplantae</taxon>
        <taxon>Streptophyta</taxon>
        <taxon>Embryophyta</taxon>
        <taxon>Tracheophyta</taxon>
        <taxon>Spermatophyta</taxon>
        <taxon>Magnoliopsida</taxon>
        <taxon>eudicotyledons</taxon>
        <taxon>Gunneridae</taxon>
        <taxon>Pentapetalae</taxon>
        <taxon>asterids</taxon>
        <taxon>Ericales</taxon>
        <taxon>Actinidiaceae</taxon>
        <taxon>Actinidia</taxon>
    </lineage>
</organism>
<feature type="compositionally biased region" description="Low complexity" evidence="1">
    <location>
        <begin position="15"/>
        <end position="25"/>
    </location>
</feature>
<gene>
    <name evidence="2" type="ORF">Acr_14g0003010</name>
</gene>
<evidence type="ECO:0000256" key="1">
    <source>
        <dbReference type="SAM" id="MobiDB-lite"/>
    </source>
</evidence>
<evidence type="ECO:0000313" key="2">
    <source>
        <dbReference type="EMBL" id="GFZ00666.1"/>
    </source>
</evidence>
<accession>A0A7J0FPN8</accession>
<name>A0A7J0FPN8_9ERIC</name>
<reference evidence="2 3" key="1">
    <citation type="submission" date="2019-07" db="EMBL/GenBank/DDBJ databases">
        <title>De Novo Assembly of kiwifruit Actinidia rufa.</title>
        <authorList>
            <person name="Sugita-Konishi S."/>
            <person name="Sato K."/>
            <person name="Mori E."/>
            <person name="Abe Y."/>
            <person name="Kisaki G."/>
            <person name="Hamano K."/>
            <person name="Suezawa K."/>
            <person name="Otani M."/>
            <person name="Fukuda T."/>
            <person name="Manabe T."/>
            <person name="Gomi K."/>
            <person name="Tabuchi M."/>
            <person name="Akimitsu K."/>
            <person name="Kataoka I."/>
        </authorList>
    </citation>
    <scope>NUCLEOTIDE SEQUENCE [LARGE SCALE GENOMIC DNA]</scope>
    <source>
        <strain evidence="3">cv. Fuchu</strain>
    </source>
</reference>
<sequence length="99" mass="11085">MAESSDEKPNTQPPSSSHSDFSQYSKSKSSADTTLWIDYAAEQAQLAQKTAEEIVDSAIAITQYRVHRFLTTGSAHLHQTIVNFPMCLTKEKKFGEENF</sequence>
<dbReference type="AlphaFoldDB" id="A0A7J0FPN8"/>
<keyword evidence="3" id="KW-1185">Reference proteome</keyword>
<dbReference type="Proteomes" id="UP000585474">
    <property type="component" value="Unassembled WGS sequence"/>
</dbReference>
<dbReference type="EMBL" id="BJWL01000014">
    <property type="protein sequence ID" value="GFZ00666.1"/>
    <property type="molecule type" value="Genomic_DNA"/>
</dbReference>
<comment type="caution">
    <text evidence="2">The sequence shown here is derived from an EMBL/GenBank/DDBJ whole genome shotgun (WGS) entry which is preliminary data.</text>
</comment>
<feature type="region of interest" description="Disordered" evidence="1">
    <location>
        <begin position="1"/>
        <end position="25"/>
    </location>
</feature>
<protein>
    <submittedName>
        <fullName evidence="2">Uncharacterized protein</fullName>
    </submittedName>
</protein>